<proteinExistence type="predicted"/>
<dbReference type="PANTHER" id="PTHR35687:SF8">
    <property type="entry name" value="RIBOSOMAL PROTEIN L15"/>
    <property type="match status" value="1"/>
</dbReference>
<gene>
    <name evidence="2" type="primary">BnaCnng71110D</name>
    <name evidence="1" type="ORF">DARMORV10_C08P14770.1</name>
    <name evidence="2" type="ORF">GSBRNA2T00010945001</name>
</gene>
<reference evidence="2" key="1">
    <citation type="journal article" date="2014" name="Science">
        <title>Plant genetics. Early allopolyploid evolution in the post-Neolithic Brassica napus oilseed genome.</title>
        <authorList>
            <person name="Chalhoub B."/>
            <person name="Denoeud F."/>
            <person name="Liu S."/>
            <person name="Parkin I.A."/>
            <person name="Tang H."/>
            <person name="Wang X."/>
            <person name="Chiquet J."/>
            <person name="Belcram H."/>
            <person name="Tong C."/>
            <person name="Samans B."/>
            <person name="Correa M."/>
            <person name="Da Silva C."/>
            <person name="Just J."/>
            <person name="Falentin C."/>
            <person name="Koh C.S."/>
            <person name="Le Clainche I."/>
            <person name="Bernard M."/>
            <person name="Bento P."/>
            <person name="Noel B."/>
            <person name="Labadie K."/>
            <person name="Alberti A."/>
            <person name="Charles M."/>
            <person name="Arnaud D."/>
            <person name="Guo H."/>
            <person name="Daviaud C."/>
            <person name="Alamery S."/>
            <person name="Jabbari K."/>
            <person name="Zhao M."/>
            <person name="Edger P.P."/>
            <person name="Chelaifa H."/>
            <person name="Tack D."/>
            <person name="Lassalle G."/>
            <person name="Mestiri I."/>
            <person name="Schnel N."/>
            <person name="Le Paslier M.C."/>
            <person name="Fan G."/>
            <person name="Renault V."/>
            <person name="Bayer P.E."/>
            <person name="Golicz A.A."/>
            <person name="Manoli S."/>
            <person name="Lee T.H."/>
            <person name="Thi V.H."/>
            <person name="Chalabi S."/>
            <person name="Hu Q."/>
            <person name="Fan C."/>
            <person name="Tollenaere R."/>
            <person name="Lu Y."/>
            <person name="Battail C."/>
            <person name="Shen J."/>
            <person name="Sidebottom C.H."/>
            <person name="Wang X."/>
            <person name="Canaguier A."/>
            <person name="Chauveau A."/>
            <person name="Berard A."/>
            <person name="Deniot G."/>
            <person name="Guan M."/>
            <person name="Liu Z."/>
            <person name="Sun F."/>
            <person name="Lim Y.P."/>
            <person name="Lyons E."/>
            <person name="Town C.D."/>
            <person name="Bancroft I."/>
            <person name="Wang X."/>
            <person name="Meng J."/>
            <person name="Ma J."/>
            <person name="Pires J.C."/>
            <person name="King G.J."/>
            <person name="Brunel D."/>
            <person name="Delourme R."/>
            <person name="Renard M."/>
            <person name="Aury J.M."/>
            <person name="Adams K.L."/>
            <person name="Batley J."/>
            <person name="Snowdon R.J."/>
            <person name="Tost J."/>
            <person name="Edwards D."/>
            <person name="Zhou Y."/>
            <person name="Hua W."/>
            <person name="Sharpe A.G."/>
            <person name="Paterson A.H."/>
            <person name="Guan C."/>
            <person name="Wincker P."/>
        </authorList>
    </citation>
    <scope>NUCLEOTIDE SEQUENCE [LARGE SCALE GENOMIC DNA]</scope>
</reference>
<dbReference type="OrthoDB" id="1909082at2759"/>
<dbReference type="AlphaFoldDB" id="A0A078JU06"/>
<dbReference type="OMA" id="YSKMEID"/>
<dbReference type="PANTHER" id="PTHR35687">
    <property type="entry name" value="OS07G0516700 PROTEIN"/>
    <property type="match status" value="1"/>
</dbReference>
<sequence>MKLTLFKRPCDYSKMNKEDPEEVLHRRAKFLIYKKLQEADLISRRSPPTSLLFLRMKLFRLKAMIGKELSNLHRIIVSTIRFGGIRKHSLGGVKVFKKMFHGGATTGLSRPPIFTLEV</sequence>
<dbReference type="Gramene" id="CDY71053">
    <property type="protein sequence ID" value="CDY71053"/>
    <property type="gene ID" value="GSBRNA2T00010945001"/>
</dbReference>
<reference evidence="1" key="3">
    <citation type="submission" date="2021-01" db="EMBL/GenBank/DDBJ databases">
        <authorList>
            <consortium name="Genoscope - CEA"/>
            <person name="William W."/>
        </authorList>
    </citation>
    <scope>NUCLEOTIDE SEQUENCE</scope>
</reference>
<organism evidence="2">
    <name type="scientific">Brassica napus</name>
    <name type="common">Rape</name>
    <dbReference type="NCBI Taxonomy" id="3708"/>
    <lineage>
        <taxon>Eukaryota</taxon>
        <taxon>Viridiplantae</taxon>
        <taxon>Streptophyta</taxon>
        <taxon>Embryophyta</taxon>
        <taxon>Tracheophyta</taxon>
        <taxon>Spermatophyta</taxon>
        <taxon>Magnoliopsida</taxon>
        <taxon>eudicotyledons</taxon>
        <taxon>Gunneridae</taxon>
        <taxon>Pentapetalae</taxon>
        <taxon>rosids</taxon>
        <taxon>malvids</taxon>
        <taxon>Brassicales</taxon>
        <taxon>Brassicaceae</taxon>
        <taxon>Brassiceae</taxon>
        <taxon>Brassica</taxon>
    </lineage>
</organism>
<dbReference type="Proteomes" id="UP001295469">
    <property type="component" value="Chromosome C08"/>
</dbReference>
<protein>
    <submittedName>
        <fullName evidence="1">(rape) hypothetical protein</fullName>
    </submittedName>
    <submittedName>
        <fullName evidence="2">BnaCnng71110D protein</fullName>
    </submittedName>
</protein>
<reference evidence="2" key="2">
    <citation type="submission" date="2014-06" db="EMBL/GenBank/DDBJ databases">
        <authorList>
            <person name="Genoscope - CEA"/>
        </authorList>
    </citation>
    <scope>NUCLEOTIDE SEQUENCE</scope>
</reference>
<evidence type="ECO:0000313" key="2">
    <source>
        <dbReference type="EMBL" id="CDY71053.1"/>
    </source>
</evidence>
<dbReference type="EMBL" id="HG994372">
    <property type="protein sequence ID" value="CAF2108369.1"/>
    <property type="molecule type" value="Genomic_DNA"/>
</dbReference>
<dbReference type="EMBL" id="LK044288">
    <property type="protein sequence ID" value="CDY71053.1"/>
    <property type="molecule type" value="Genomic_DNA"/>
</dbReference>
<accession>A0A078JU06</accession>
<evidence type="ECO:0000313" key="1">
    <source>
        <dbReference type="EMBL" id="CAF2108369.1"/>
    </source>
</evidence>
<name>A0A078JU06_BRANA</name>
<dbReference type="PaxDb" id="3708-A0A078JU06"/>